<accession>A0AAU9N190</accession>
<organism evidence="2 3">
    <name type="scientific">Lactuca virosa</name>
    <dbReference type="NCBI Taxonomy" id="75947"/>
    <lineage>
        <taxon>Eukaryota</taxon>
        <taxon>Viridiplantae</taxon>
        <taxon>Streptophyta</taxon>
        <taxon>Embryophyta</taxon>
        <taxon>Tracheophyta</taxon>
        <taxon>Spermatophyta</taxon>
        <taxon>Magnoliopsida</taxon>
        <taxon>eudicotyledons</taxon>
        <taxon>Gunneridae</taxon>
        <taxon>Pentapetalae</taxon>
        <taxon>asterids</taxon>
        <taxon>campanulids</taxon>
        <taxon>Asterales</taxon>
        <taxon>Asteraceae</taxon>
        <taxon>Cichorioideae</taxon>
        <taxon>Cichorieae</taxon>
        <taxon>Lactucinae</taxon>
        <taxon>Lactuca</taxon>
    </lineage>
</organism>
<name>A0AAU9N190_9ASTR</name>
<protein>
    <recommendedName>
        <fullName evidence="4">Pentatricopeptide repeat-containing protein</fullName>
    </recommendedName>
</protein>
<comment type="caution">
    <text evidence="2">The sequence shown here is derived from an EMBL/GenBank/DDBJ whole genome shotgun (WGS) entry which is preliminary data.</text>
</comment>
<evidence type="ECO:0000313" key="2">
    <source>
        <dbReference type="EMBL" id="CAH1434138.1"/>
    </source>
</evidence>
<feature type="region of interest" description="Disordered" evidence="1">
    <location>
        <begin position="1"/>
        <end position="29"/>
    </location>
</feature>
<dbReference type="EMBL" id="CAKMRJ010003334">
    <property type="protein sequence ID" value="CAH1434138.1"/>
    <property type="molecule type" value="Genomic_DNA"/>
</dbReference>
<reference evidence="2 3" key="1">
    <citation type="submission" date="2022-01" db="EMBL/GenBank/DDBJ databases">
        <authorList>
            <person name="Xiong W."/>
            <person name="Schranz E."/>
        </authorList>
    </citation>
    <scope>NUCLEOTIDE SEQUENCE [LARGE SCALE GENOMIC DNA]</scope>
</reference>
<dbReference type="Proteomes" id="UP001157418">
    <property type="component" value="Unassembled WGS sequence"/>
</dbReference>
<feature type="compositionally biased region" description="Basic residues" evidence="1">
    <location>
        <begin position="1"/>
        <end position="25"/>
    </location>
</feature>
<evidence type="ECO:0008006" key="4">
    <source>
        <dbReference type="Google" id="ProtNLM"/>
    </source>
</evidence>
<proteinExistence type="predicted"/>
<gene>
    <name evidence="2" type="ORF">LVIROSA_LOCUS20680</name>
</gene>
<sequence>MPSHKLHRHPKSHVHHRHSSSHHRSPPLYFPNIQTANDVLMGRRVKGSEIHFIRFGLKDIREKSEIKRLKEDSELMMKEYGPTLDGSYINDLPLTLESMLMVKIGDLKEAFQVFDIMSTRDRCHDTGSMFSTIKMEVFNQMLWQGCLAYGRGMHMYIWQIMH</sequence>
<evidence type="ECO:0000313" key="3">
    <source>
        <dbReference type="Proteomes" id="UP001157418"/>
    </source>
</evidence>
<evidence type="ECO:0000256" key="1">
    <source>
        <dbReference type="SAM" id="MobiDB-lite"/>
    </source>
</evidence>
<dbReference type="AlphaFoldDB" id="A0AAU9N190"/>
<keyword evidence="3" id="KW-1185">Reference proteome</keyword>